<accession>A0A3A6QVD8</accession>
<feature type="transmembrane region" description="Helical" evidence="6">
    <location>
        <begin position="183"/>
        <end position="204"/>
    </location>
</feature>
<feature type="transmembrane region" description="Helical" evidence="6">
    <location>
        <begin position="157"/>
        <end position="177"/>
    </location>
</feature>
<feature type="transmembrane region" description="Helical" evidence="6">
    <location>
        <begin position="121"/>
        <end position="145"/>
    </location>
</feature>
<dbReference type="RefSeq" id="WP_120030443.1">
    <property type="nucleotide sequence ID" value="NZ_QVMU01000005.1"/>
</dbReference>
<feature type="transmembrane region" description="Helical" evidence="6">
    <location>
        <begin position="374"/>
        <end position="392"/>
    </location>
</feature>
<feature type="transmembrane region" description="Helical" evidence="6">
    <location>
        <begin position="225"/>
        <end position="242"/>
    </location>
</feature>
<feature type="transmembrane region" description="Helical" evidence="6">
    <location>
        <begin position="262"/>
        <end position="281"/>
    </location>
</feature>
<keyword evidence="8" id="KW-1185">Reference proteome</keyword>
<dbReference type="GO" id="GO:0005886">
    <property type="term" value="C:plasma membrane"/>
    <property type="evidence" value="ECO:0007669"/>
    <property type="project" value="UniProtKB-SubCell"/>
</dbReference>
<evidence type="ECO:0000256" key="5">
    <source>
        <dbReference type="ARBA" id="ARBA00023136"/>
    </source>
</evidence>
<gene>
    <name evidence="7" type="ORF">DZ860_08180</name>
</gene>
<feature type="transmembrane region" description="Helical" evidence="6">
    <location>
        <begin position="302"/>
        <end position="324"/>
    </location>
</feature>
<evidence type="ECO:0008006" key="9">
    <source>
        <dbReference type="Google" id="ProtNLM"/>
    </source>
</evidence>
<keyword evidence="4 6" id="KW-1133">Transmembrane helix</keyword>
<comment type="caution">
    <text evidence="7">The sequence shown here is derived from an EMBL/GenBank/DDBJ whole genome shotgun (WGS) entry which is preliminary data.</text>
</comment>
<evidence type="ECO:0000313" key="8">
    <source>
        <dbReference type="Proteomes" id="UP000273252"/>
    </source>
</evidence>
<feature type="transmembrane region" description="Helical" evidence="6">
    <location>
        <begin position="398"/>
        <end position="420"/>
    </location>
</feature>
<feature type="transmembrane region" description="Helical" evidence="6">
    <location>
        <begin position="40"/>
        <end position="60"/>
    </location>
</feature>
<dbReference type="AlphaFoldDB" id="A0A3A6QVD8"/>
<evidence type="ECO:0000256" key="3">
    <source>
        <dbReference type="ARBA" id="ARBA00022692"/>
    </source>
</evidence>
<evidence type="ECO:0000256" key="6">
    <source>
        <dbReference type="SAM" id="Phobius"/>
    </source>
</evidence>
<feature type="transmembrane region" description="Helical" evidence="6">
    <location>
        <begin position="462"/>
        <end position="485"/>
    </location>
</feature>
<feature type="transmembrane region" description="Helical" evidence="6">
    <location>
        <begin position="12"/>
        <end position="34"/>
    </location>
</feature>
<comment type="subcellular location">
    <subcellularLocation>
        <location evidence="1">Cell membrane</location>
        <topology evidence="1">Multi-pass membrane protein</topology>
    </subcellularLocation>
</comment>
<evidence type="ECO:0000256" key="4">
    <source>
        <dbReference type="ARBA" id="ARBA00022989"/>
    </source>
</evidence>
<evidence type="ECO:0000256" key="2">
    <source>
        <dbReference type="ARBA" id="ARBA00022475"/>
    </source>
</evidence>
<dbReference type="PANTHER" id="PTHR30250">
    <property type="entry name" value="PST FAMILY PREDICTED COLANIC ACID TRANSPORTER"/>
    <property type="match status" value="1"/>
</dbReference>
<reference evidence="7 8" key="1">
    <citation type="submission" date="2018-08" db="EMBL/GenBank/DDBJ databases">
        <title>Vibrio isolated from the Eastern China Marginal Seas.</title>
        <authorList>
            <person name="Li Y."/>
        </authorList>
    </citation>
    <scope>NUCLEOTIDE SEQUENCE [LARGE SCALE GENOMIC DNA]</scope>
    <source>
        <strain evidence="7 8">BEI233</strain>
    </source>
</reference>
<feature type="transmembrane region" description="Helical" evidence="6">
    <location>
        <begin position="344"/>
        <end position="362"/>
    </location>
</feature>
<keyword evidence="3 6" id="KW-0812">Transmembrane</keyword>
<dbReference type="OrthoDB" id="653189at2"/>
<name>A0A3A6QVD8_9VIBR</name>
<protein>
    <recommendedName>
        <fullName evidence="9">Polysaccharide biosynthesis protein</fullName>
    </recommendedName>
</protein>
<keyword evidence="2" id="KW-1003">Cell membrane</keyword>
<feature type="transmembrane region" description="Helical" evidence="6">
    <location>
        <begin position="80"/>
        <end position="101"/>
    </location>
</feature>
<dbReference type="EMBL" id="QVMU01000005">
    <property type="protein sequence ID" value="RJX72379.1"/>
    <property type="molecule type" value="Genomic_DNA"/>
</dbReference>
<organism evidence="7 8">
    <name type="scientific">Vibrio sinensis</name>
    <dbReference type="NCBI Taxonomy" id="2302434"/>
    <lineage>
        <taxon>Bacteria</taxon>
        <taxon>Pseudomonadati</taxon>
        <taxon>Pseudomonadota</taxon>
        <taxon>Gammaproteobacteria</taxon>
        <taxon>Vibrionales</taxon>
        <taxon>Vibrionaceae</taxon>
        <taxon>Vibrio</taxon>
    </lineage>
</organism>
<dbReference type="Proteomes" id="UP000273252">
    <property type="component" value="Unassembled WGS sequence"/>
</dbReference>
<sequence>MKNSKLISNTLANYLSKLWAITSIYVFVPFYIKILGIENYGIITFQTIIFSFVYIADAGLSAAFSRECARTESRLHLRPLLLTLEKTISMVLLLVLSIVYFSAEWLANYWLNSNGEMNPEVIEYCIKLMAIGMGPQILMALYFGGLMGLERQSEANLIHVIYGFFRSAIVLLPLVLIPKIEVYFYWYILVSIVFCLVFRIRLLSYIGCSSSNRNKESHISALKKVAGFSTGMLALSIMSALINQMDKIFVSGRFDLSDLSSYNLASILSQSPYFLTLPIAVAVLPRITNLLSLGEYEDKDTLYLRASIIISVVSSLVCFNVYFYLKDISSIWLGAVTASTVQELAPYLLFGNLFLSLQLMPFQLAIANGHNMTSVKLGIINIFLYLPLLYYFSEMFGLLGATIPWLIINALNFILLSIFINKRYCSGNYLTWLFICCLKPVLIIFSIVYIGVFINVSFGFEIGSILSIPYASLFSLIALLVVYVFNFKDLKR</sequence>
<evidence type="ECO:0000313" key="7">
    <source>
        <dbReference type="EMBL" id="RJX72379.1"/>
    </source>
</evidence>
<evidence type="ECO:0000256" key="1">
    <source>
        <dbReference type="ARBA" id="ARBA00004651"/>
    </source>
</evidence>
<dbReference type="InterPro" id="IPR050833">
    <property type="entry name" value="Poly_Biosynth_Transport"/>
</dbReference>
<dbReference type="PANTHER" id="PTHR30250:SF11">
    <property type="entry name" value="O-ANTIGEN TRANSPORTER-RELATED"/>
    <property type="match status" value="1"/>
</dbReference>
<proteinExistence type="predicted"/>
<feature type="transmembrane region" description="Helical" evidence="6">
    <location>
        <begin position="432"/>
        <end position="456"/>
    </location>
</feature>
<keyword evidence="5 6" id="KW-0472">Membrane</keyword>